<dbReference type="InterPro" id="IPR012854">
    <property type="entry name" value="Cu_amine_oxidase-like_N"/>
</dbReference>
<dbReference type="RefSeq" id="WP_132251124.1">
    <property type="nucleotide sequence ID" value="NZ_SMAL01000003.1"/>
</dbReference>
<gene>
    <name evidence="6" type="ORF">EDC18_103136</name>
</gene>
<dbReference type="PANTHER" id="PTHR46825">
    <property type="entry name" value="D-ALANYL-D-ALANINE-CARBOXYPEPTIDASE/ENDOPEPTIDASE AMPH"/>
    <property type="match status" value="1"/>
</dbReference>
<feature type="domain" description="Beta-lactamase-related" evidence="4">
    <location>
        <begin position="177"/>
        <end position="472"/>
    </location>
</feature>
<dbReference type="Pfam" id="PF07833">
    <property type="entry name" value="Cu_amine_oxidN1"/>
    <property type="match status" value="1"/>
</dbReference>
<protein>
    <submittedName>
        <fullName evidence="6">CubicO group peptidase (Beta-lactamase class C family)</fullName>
    </submittedName>
</protein>
<dbReference type="Gene3D" id="3.30.457.10">
    <property type="entry name" value="Copper amine oxidase-like, N-terminal domain"/>
    <property type="match status" value="1"/>
</dbReference>
<dbReference type="SUPFAM" id="SSF56601">
    <property type="entry name" value="beta-lactamase/transpeptidase-like"/>
    <property type="match status" value="1"/>
</dbReference>
<dbReference type="OrthoDB" id="9797709at2"/>
<dbReference type="PANTHER" id="PTHR46825:SF11">
    <property type="entry name" value="PENICILLIN-BINDING PROTEIN 4"/>
    <property type="match status" value="1"/>
</dbReference>
<accession>A0A4R3MQI3</accession>
<evidence type="ECO:0000259" key="4">
    <source>
        <dbReference type="Pfam" id="PF00144"/>
    </source>
</evidence>
<dbReference type="InterPro" id="IPR001466">
    <property type="entry name" value="Beta-lactam-related"/>
</dbReference>
<evidence type="ECO:0000256" key="3">
    <source>
        <dbReference type="SAM" id="SignalP"/>
    </source>
</evidence>
<dbReference type="Pfam" id="PF00144">
    <property type="entry name" value="Beta-lactamase"/>
    <property type="match status" value="1"/>
</dbReference>
<comment type="caution">
    <text evidence="6">The sequence shown here is derived from an EMBL/GenBank/DDBJ whole genome shotgun (WGS) entry which is preliminary data.</text>
</comment>
<keyword evidence="7" id="KW-1185">Reference proteome</keyword>
<feature type="domain" description="Copper amine oxidase-like N-terminal" evidence="5">
    <location>
        <begin position="34"/>
        <end position="142"/>
    </location>
</feature>
<proteinExistence type="predicted"/>
<dbReference type="InterPro" id="IPR050491">
    <property type="entry name" value="AmpC-like"/>
</dbReference>
<feature type="signal peptide" evidence="3">
    <location>
        <begin position="1"/>
        <end position="19"/>
    </location>
</feature>
<dbReference type="InterPro" id="IPR036582">
    <property type="entry name" value="Mao_N_sf"/>
</dbReference>
<dbReference type="Gene3D" id="3.40.710.10">
    <property type="entry name" value="DD-peptidase/beta-lactamase superfamily"/>
    <property type="match status" value="1"/>
</dbReference>
<feature type="chain" id="PRO_5020544720" evidence="3">
    <location>
        <begin position="20"/>
        <end position="509"/>
    </location>
</feature>
<evidence type="ECO:0000256" key="2">
    <source>
        <dbReference type="ARBA" id="ARBA00023136"/>
    </source>
</evidence>
<dbReference type="SUPFAM" id="SSF55383">
    <property type="entry name" value="Copper amine oxidase, domain N"/>
    <property type="match status" value="1"/>
</dbReference>
<name>A0A4R3MQI3_9FIRM</name>
<keyword evidence="3" id="KW-0732">Signal</keyword>
<evidence type="ECO:0000313" key="6">
    <source>
        <dbReference type="EMBL" id="TCT15431.1"/>
    </source>
</evidence>
<keyword evidence="2" id="KW-0472">Membrane</keyword>
<dbReference type="GO" id="GO:0016020">
    <property type="term" value="C:membrane"/>
    <property type="evidence" value="ECO:0007669"/>
    <property type="project" value="UniProtKB-SubCell"/>
</dbReference>
<sequence length="509" mass="57352">MKRKLVIFLILILTITSFSATFAHKGTTEINISIDGKTVLFPDEKPFINADSRVLTPVRFVAEALGGEVKWLEDTSTVVLTIGSTEIRFNIGESIATVNDVEISFDTSAQIINRRTYVPVRFISEVLGNEVEWEPSTDTVLIFTKEHKTFLSDSELEIYHNLNEYLRALESNRNFNGSVLVAQNDNIILSKGYGKSNIEKNISNTSTTKHPIGSITKQFTAFAIMQLYEEGKIGLDDTLSMYFPEYGRGDEITIEHLLVHSSGIINYTDYPSFYSLKPEEMDIENIMALFELAPLKFEPGTNWSYSNSGYLLLGYIVEMVSGMSLDIYFDEKIFKPLNMANTGIAYKNSEKMFDSIGYTGNLTLSPISDRGVLSGAYGAGYLISTVEDLYLWDRSLNTEELISNEINEMIFHSYMPIQNDIGYGLGWFIQDHNELGKVAFHGGNVPGFSAFISRFFDIDLVIIITTNQNAYEVEALFNQLFLIVSGVEVPLPEKKQNLLIEPTKIFERL</sequence>
<reference evidence="6 7" key="1">
    <citation type="submission" date="2019-03" db="EMBL/GenBank/DDBJ databases">
        <title>Genomic Encyclopedia of Type Strains, Phase IV (KMG-IV): sequencing the most valuable type-strain genomes for metagenomic binning, comparative biology and taxonomic classification.</title>
        <authorList>
            <person name="Goeker M."/>
        </authorList>
    </citation>
    <scope>NUCLEOTIDE SEQUENCE [LARGE SCALE GENOMIC DNA]</scope>
    <source>
        <strain evidence="6 7">DSM 24629</strain>
    </source>
</reference>
<evidence type="ECO:0000313" key="7">
    <source>
        <dbReference type="Proteomes" id="UP000294902"/>
    </source>
</evidence>
<evidence type="ECO:0000259" key="5">
    <source>
        <dbReference type="Pfam" id="PF07833"/>
    </source>
</evidence>
<dbReference type="InterPro" id="IPR012338">
    <property type="entry name" value="Beta-lactam/transpept-like"/>
</dbReference>
<dbReference type="Proteomes" id="UP000294902">
    <property type="component" value="Unassembled WGS sequence"/>
</dbReference>
<evidence type="ECO:0000256" key="1">
    <source>
        <dbReference type="ARBA" id="ARBA00004370"/>
    </source>
</evidence>
<dbReference type="AlphaFoldDB" id="A0A4R3MQI3"/>
<organism evidence="6 7">
    <name type="scientific">Natranaerovirga pectinivora</name>
    <dbReference type="NCBI Taxonomy" id="682400"/>
    <lineage>
        <taxon>Bacteria</taxon>
        <taxon>Bacillati</taxon>
        <taxon>Bacillota</taxon>
        <taxon>Clostridia</taxon>
        <taxon>Lachnospirales</taxon>
        <taxon>Natranaerovirgaceae</taxon>
        <taxon>Natranaerovirga</taxon>
    </lineage>
</organism>
<comment type="subcellular location">
    <subcellularLocation>
        <location evidence="1">Membrane</location>
    </subcellularLocation>
</comment>
<dbReference type="EMBL" id="SMAL01000003">
    <property type="protein sequence ID" value="TCT15431.1"/>
    <property type="molecule type" value="Genomic_DNA"/>
</dbReference>